<feature type="domain" description="PARP catalytic" evidence="1">
    <location>
        <begin position="134"/>
        <end position="326"/>
    </location>
</feature>
<dbReference type="Pfam" id="PF23467">
    <property type="entry name" value="WWE_5"/>
    <property type="match status" value="1"/>
</dbReference>
<dbReference type="Proteomes" id="UP000306102">
    <property type="component" value="Unassembled WGS sequence"/>
</dbReference>
<sequence length="326" mass="37376">MKSGLPQRLLFYQNGDWNDFPRDIVELVSKDFQLKKAAIEVQFKGCHLMFDILYMIQVDLKTGSQKPIAWIDESGSCFFPQLYSTDGGIHECNQSELEKDEFRYAERNGAPEIKLHLQIEVNRVNGFNLEECVKESNICAKRIKIEQKSNRNNDELGIDDNYNEKSVSKMDKVVEEVQQSDKNLSSKFEYKQIEITQRYRGDPNVRYALLASAKDALPSIMTYGLAHCGLKTKATYGFWSSPCSCEVCPHQNGIQHMLFCRVILGNMELVHPGSRQFHPSSENFDSGVDDLQNPSHYIVWNMNMITHIYLEYVVSFKMSHSAEGAT</sequence>
<comment type="caution">
    <text evidence="2">The sequence shown here is derived from an EMBL/GenBank/DDBJ whole genome shotgun (WGS) entry which is preliminary data.</text>
</comment>
<dbReference type="InterPro" id="IPR057823">
    <property type="entry name" value="WWE_RCD1"/>
</dbReference>
<keyword evidence="3" id="KW-1185">Reference proteome</keyword>
<evidence type="ECO:0000313" key="3">
    <source>
        <dbReference type="Proteomes" id="UP000306102"/>
    </source>
</evidence>
<dbReference type="InterPro" id="IPR012317">
    <property type="entry name" value="Poly(ADP-ribose)pol_cat_dom"/>
</dbReference>
<organism evidence="2 3">
    <name type="scientific">Camellia sinensis var. sinensis</name>
    <name type="common">China tea</name>
    <dbReference type="NCBI Taxonomy" id="542762"/>
    <lineage>
        <taxon>Eukaryota</taxon>
        <taxon>Viridiplantae</taxon>
        <taxon>Streptophyta</taxon>
        <taxon>Embryophyta</taxon>
        <taxon>Tracheophyta</taxon>
        <taxon>Spermatophyta</taxon>
        <taxon>Magnoliopsida</taxon>
        <taxon>eudicotyledons</taxon>
        <taxon>Gunneridae</taxon>
        <taxon>Pentapetalae</taxon>
        <taxon>asterids</taxon>
        <taxon>Ericales</taxon>
        <taxon>Theaceae</taxon>
        <taxon>Camellia</taxon>
    </lineage>
</organism>
<evidence type="ECO:0000313" key="2">
    <source>
        <dbReference type="EMBL" id="THF96642.1"/>
    </source>
</evidence>
<dbReference type="EMBL" id="SDRB02012799">
    <property type="protein sequence ID" value="THF96642.1"/>
    <property type="molecule type" value="Genomic_DNA"/>
</dbReference>
<protein>
    <recommendedName>
        <fullName evidence="1">PARP catalytic domain-containing protein</fullName>
    </recommendedName>
</protein>
<dbReference type="Gene3D" id="3.90.228.10">
    <property type="match status" value="1"/>
</dbReference>
<dbReference type="PANTHER" id="PTHR32263:SF5">
    <property type="entry name" value="INACTIVE POLY [ADP-RIBOSE] POLYMERASE SRO1-RELATED"/>
    <property type="match status" value="1"/>
</dbReference>
<dbReference type="InterPro" id="IPR044964">
    <property type="entry name" value="RCD1/SRO1-5"/>
</dbReference>
<dbReference type="STRING" id="542762.A0A4S4D2Z0"/>
<evidence type="ECO:0000259" key="1">
    <source>
        <dbReference type="PROSITE" id="PS51059"/>
    </source>
</evidence>
<dbReference type="PANTHER" id="PTHR32263">
    <property type="entry name" value="INACTIVE POLY [ADP-RIBOSE] POLYMERASE SRO4-RELATED"/>
    <property type="match status" value="1"/>
</dbReference>
<proteinExistence type="predicted"/>
<reference evidence="2 3" key="1">
    <citation type="journal article" date="2018" name="Proc. Natl. Acad. Sci. U.S.A.">
        <title>Draft genome sequence of Camellia sinensis var. sinensis provides insights into the evolution of the tea genome and tea quality.</title>
        <authorList>
            <person name="Wei C."/>
            <person name="Yang H."/>
            <person name="Wang S."/>
            <person name="Zhao J."/>
            <person name="Liu C."/>
            <person name="Gao L."/>
            <person name="Xia E."/>
            <person name="Lu Y."/>
            <person name="Tai Y."/>
            <person name="She G."/>
            <person name="Sun J."/>
            <person name="Cao H."/>
            <person name="Tong W."/>
            <person name="Gao Q."/>
            <person name="Li Y."/>
            <person name="Deng W."/>
            <person name="Jiang X."/>
            <person name="Wang W."/>
            <person name="Chen Q."/>
            <person name="Zhang S."/>
            <person name="Li H."/>
            <person name="Wu J."/>
            <person name="Wang P."/>
            <person name="Li P."/>
            <person name="Shi C."/>
            <person name="Zheng F."/>
            <person name="Jian J."/>
            <person name="Huang B."/>
            <person name="Shan D."/>
            <person name="Shi M."/>
            <person name="Fang C."/>
            <person name="Yue Y."/>
            <person name="Li F."/>
            <person name="Li D."/>
            <person name="Wei S."/>
            <person name="Han B."/>
            <person name="Jiang C."/>
            <person name="Yin Y."/>
            <person name="Xia T."/>
            <person name="Zhang Z."/>
            <person name="Bennetzen J.L."/>
            <person name="Zhao S."/>
            <person name="Wan X."/>
        </authorList>
    </citation>
    <scope>NUCLEOTIDE SEQUENCE [LARGE SCALE GENOMIC DNA]</scope>
    <source>
        <strain evidence="3">cv. Shuchazao</strain>
        <tissue evidence="2">Leaf</tissue>
    </source>
</reference>
<dbReference type="PROSITE" id="PS51059">
    <property type="entry name" value="PARP_CATALYTIC"/>
    <property type="match status" value="1"/>
</dbReference>
<accession>A0A4S4D2Z0</accession>
<dbReference type="GO" id="GO:0003950">
    <property type="term" value="F:NAD+ poly-ADP-ribosyltransferase activity"/>
    <property type="evidence" value="ECO:0007669"/>
    <property type="project" value="InterPro"/>
</dbReference>
<name>A0A4S4D2Z0_CAMSN</name>
<dbReference type="AlphaFoldDB" id="A0A4S4D2Z0"/>
<gene>
    <name evidence="2" type="ORF">TEA_013761</name>
</gene>
<dbReference type="SUPFAM" id="SSF56399">
    <property type="entry name" value="ADP-ribosylation"/>
    <property type="match status" value="1"/>
</dbReference>